<dbReference type="Proteomes" id="UP000186670">
    <property type="component" value="Unassembled WGS sequence"/>
</dbReference>
<organism evidence="1 2">
    <name type="scientific">Candidatus Campbellbacteria bacterium RIFCSPHIGHO2_01_FULL_34_10</name>
    <dbReference type="NCBI Taxonomy" id="1797577"/>
    <lineage>
        <taxon>Bacteria</taxon>
        <taxon>Candidatus Campbelliibacteriota</taxon>
    </lineage>
</organism>
<dbReference type="AlphaFoldDB" id="A0A1F5EN66"/>
<protein>
    <submittedName>
        <fullName evidence="1">Uncharacterized protein</fullName>
    </submittedName>
</protein>
<name>A0A1F5EN66_9BACT</name>
<proteinExistence type="predicted"/>
<evidence type="ECO:0000313" key="2">
    <source>
        <dbReference type="Proteomes" id="UP000186670"/>
    </source>
</evidence>
<dbReference type="EMBL" id="MEZZ01000020">
    <property type="protein sequence ID" value="OGD68833.1"/>
    <property type="molecule type" value="Genomic_DNA"/>
</dbReference>
<comment type="caution">
    <text evidence="1">The sequence shown here is derived from an EMBL/GenBank/DDBJ whole genome shotgun (WGS) entry which is preliminary data.</text>
</comment>
<accession>A0A1F5EN66</accession>
<gene>
    <name evidence="1" type="ORF">A2811_02500</name>
</gene>
<sequence>MSLIPSFIFALIFEEFCQRRLFEDHLIKMVEKANHFHKSSLERVRNNIVLYLAEDLPEVITPKYRPQLIIDISNFCGSRLNIDIDELKKDLNGLNLVLNNNYQINKYYDLLGLYSKMLWDHTFICFHCFPALSFENLGDTDERFYLKENRVDLFNTLIQNRRHFIEQNAKAIFEEIKRLNSEDTAEENIKTA</sequence>
<evidence type="ECO:0000313" key="1">
    <source>
        <dbReference type="EMBL" id="OGD68833.1"/>
    </source>
</evidence>
<reference evidence="1 2" key="1">
    <citation type="journal article" date="2016" name="Nat. Commun.">
        <title>Thousands of microbial genomes shed light on interconnected biogeochemical processes in an aquifer system.</title>
        <authorList>
            <person name="Anantharaman K."/>
            <person name="Brown C.T."/>
            <person name="Hug L.A."/>
            <person name="Sharon I."/>
            <person name="Castelle C.J."/>
            <person name="Probst A.J."/>
            <person name="Thomas B.C."/>
            <person name="Singh A."/>
            <person name="Wilkins M.J."/>
            <person name="Karaoz U."/>
            <person name="Brodie E.L."/>
            <person name="Williams K.H."/>
            <person name="Hubbard S.S."/>
            <person name="Banfield J.F."/>
        </authorList>
    </citation>
    <scope>NUCLEOTIDE SEQUENCE [LARGE SCALE GENOMIC DNA]</scope>
</reference>